<name>X6NG11_RETFI</name>
<sequence>MSDGVAMLSSSIEYFNQHKTPKVLISTHWHELFQYQLIKETPNIAFYQMTVLVQFEESAGDSSKTTVSLDNSNSKSTLQKKKVNITHLYKLVPGISFDSFGLECALSAGLEELLIMRAEYLKKCIQEGEEITPMENSQTHQLISQGNIIAQLLGQLPKDKNTWSESTEFHTLVDLIKKW</sequence>
<evidence type="ECO:0000313" key="6">
    <source>
        <dbReference type="EMBL" id="ETO24709.1"/>
    </source>
</evidence>
<evidence type="ECO:0000259" key="5">
    <source>
        <dbReference type="Pfam" id="PF00488"/>
    </source>
</evidence>
<protein>
    <recommendedName>
        <fullName evidence="5">DNA mismatch repair proteins mutS family domain-containing protein</fullName>
    </recommendedName>
</protein>
<dbReference type="InterPro" id="IPR000432">
    <property type="entry name" value="DNA_mismatch_repair_MutS_C"/>
</dbReference>
<proteinExistence type="inferred from homology"/>
<accession>X6NG11</accession>
<evidence type="ECO:0000256" key="3">
    <source>
        <dbReference type="ARBA" id="ARBA00022840"/>
    </source>
</evidence>
<dbReference type="GO" id="GO:0051026">
    <property type="term" value="P:chiasma assembly"/>
    <property type="evidence" value="ECO:0007669"/>
    <property type="project" value="TreeGrafter"/>
</dbReference>
<evidence type="ECO:0000256" key="1">
    <source>
        <dbReference type="ARBA" id="ARBA00006271"/>
    </source>
</evidence>
<dbReference type="AlphaFoldDB" id="X6NG11"/>
<dbReference type="PANTHER" id="PTHR11361:SF20">
    <property type="entry name" value="MUTS PROTEIN HOMOLOG 5"/>
    <property type="match status" value="1"/>
</dbReference>
<dbReference type="GO" id="GO:0005634">
    <property type="term" value="C:nucleus"/>
    <property type="evidence" value="ECO:0007669"/>
    <property type="project" value="TreeGrafter"/>
</dbReference>
<comment type="similarity">
    <text evidence="1">Belongs to the DNA mismatch repair MutS family.</text>
</comment>
<reference evidence="6 7" key="1">
    <citation type="journal article" date="2013" name="Curr. Biol.">
        <title>The Genome of the Foraminiferan Reticulomyxa filosa.</title>
        <authorList>
            <person name="Glockner G."/>
            <person name="Hulsmann N."/>
            <person name="Schleicher M."/>
            <person name="Noegel A.A."/>
            <person name="Eichinger L."/>
            <person name="Gallinger C."/>
            <person name="Pawlowski J."/>
            <person name="Sierra R."/>
            <person name="Euteneuer U."/>
            <person name="Pillet L."/>
            <person name="Moustafa A."/>
            <person name="Platzer M."/>
            <person name="Groth M."/>
            <person name="Szafranski K."/>
            <person name="Schliwa M."/>
        </authorList>
    </citation>
    <scope>NUCLEOTIDE SEQUENCE [LARGE SCALE GENOMIC DNA]</scope>
</reference>
<keyword evidence="3" id="KW-0067">ATP-binding</keyword>
<keyword evidence="2" id="KW-0547">Nucleotide-binding</keyword>
<dbReference type="Proteomes" id="UP000023152">
    <property type="component" value="Unassembled WGS sequence"/>
</dbReference>
<keyword evidence="7" id="KW-1185">Reference proteome</keyword>
<dbReference type="GO" id="GO:0140664">
    <property type="term" value="F:ATP-dependent DNA damage sensor activity"/>
    <property type="evidence" value="ECO:0007669"/>
    <property type="project" value="InterPro"/>
</dbReference>
<dbReference type="GO" id="GO:0030983">
    <property type="term" value="F:mismatched DNA binding"/>
    <property type="evidence" value="ECO:0007669"/>
    <property type="project" value="InterPro"/>
</dbReference>
<keyword evidence="4" id="KW-0238">DNA-binding</keyword>
<dbReference type="PANTHER" id="PTHR11361">
    <property type="entry name" value="DNA MISMATCH REPAIR PROTEIN MUTS FAMILY MEMBER"/>
    <property type="match status" value="1"/>
</dbReference>
<dbReference type="Gene3D" id="3.40.50.300">
    <property type="entry name" value="P-loop containing nucleotide triphosphate hydrolases"/>
    <property type="match status" value="1"/>
</dbReference>
<dbReference type="InterPro" id="IPR027417">
    <property type="entry name" value="P-loop_NTPase"/>
</dbReference>
<evidence type="ECO:0000256" key="2">
    <source>
        <dbReference type="ARBA" id="ARBA00022741"/>
    </source>
</evidence>
<dbReference type="GO" id="GO:0005524">
    <property type="term" value="F:ATP binding"/>
    <property type="evidence" value="ECO:0007669"/>
    <property type="project" value="UniProtKB-KW"/>
</dbReference>
<organism evidence="6 7">
    <name type="scientific">Reticulomyxa filosa</name>
    <dbReference type="NCBI Taxonomy" id="46433"/>
    <lineage>
        <taxon>Eukaryota</taxon>
        <taxon>Sar</taxon>
        <taxon>Rhizaria</taxon>
        <taxon>Retaria</taxon>
        <taxon>Foraminifera</taxon>
        <taxon>Monothalamids</taxon>
        <taxon>Reticulomyxidae</taxon>
        <taxon>Reticulomyxa</taxon>
    </lineage>
</organism>
<dbReference type="EMBL" id="ASPP01009018">
    <property type="protein sequence ID" value="ETO24709.1"/>
    <property type="molecule type" value="Genomic_DNA"/>
</dbReference>
<dbReference type="InterPro" id="IPR045076">
    <property type="entry name" value="MutS"/>
</dbReference>
<comment type="caution">
    <text evidence="6">The sequence shown here is derived from an EMBL/GenBank/DDBJ whole genome shotgun (WGS) entry which is preliminary data.</text>
</comment>
<gene>
    <name evidence="6" type="ORF">RFI_12447</name>
</gene>
<dbReference type="GO" id="GO:0006298">
    <property type="term" value="P:mismatch repair"/>
    <property type="evidence" value="ECO:0007669"/>
    <property type="project" value="InterPro"/>
</dbReference>
<feature type="domain" description="DNA mismatch repair proteins mutS family" evidence="5">
    <location>
        <begin position="2"/>
        <end position="122"/>
    </location>
</feature>
<dbReference type="OrthoDB" id="29596at2759"/>
<evidence type="ECO:0000256" key="4">
    <source>
        <dbReference type="ARBA" id="ARBA00023125"/>
    </source>
</evidence>
<evidence type="ECO:0000313" key="7">
    <source>
        <dbReference type="Proteomes" id="UP000023152"/>
    </source>
</evidence>
<dbReference type="Pfam" id="PF00488">
    <property type="entry name" value="MutS_V"/>
    <property type="match status" value="1"/>
</dbReference>